<dbReference type="Pfam" id="PF01111">
    <property type="entry name" value="CKS"/>
    <property type="match status" value="1"/>
</dbReference>
<gene>
    <name evidence="5" type="ORF">BJ684DRAFT_5645</name>
</gene>
<evidence type="ECO:0000256" key="1">
    <source>
        <dbReference type="ARBA" id="ARBA00007782"/>
    </source>
</evidence>
<organism evidence="5 6">
    <name type="scientific">Piptocephalis cylindrospora</name>
    <dbReference type="NCBI Taxonomy" id="1907219"/>
    <lineage>
        <taxon>Eukaryota</taxon>
        <taxon>Fungi</taxon>
        <taxon>Fungi incertae sedis</taxon>
        <taxon>Zoopagomycota</taxon>
        <taxon>Zoopagomycotina</taxon>
        <taxon>Zoopagomycetes</taxon>
        <taxon>Zoopagales</taxon>
        <taxon>Piptocephalidaceae</taxon>
        <taxon>Piptocephalis</taxon>
    </lineage>
</organism>
<evidence type="ECO:0000313" key="6">
    <source>
        <dbReference type="Proteomes" id="UP000267251"/>
    </source>
</evidence>
<feature type="non-terminal residue" evidence="5">
    <location>
        <position position="1"/>
    </location>
</feature>
<evidence type="ECO:0000256" key="2">
    <source>
        <dbReference type="ARBA" id="ARBA00022618"/>
    </source>
</evidence>
<comment type="similarity">
    <text evidence="1 4">Belongs to the CKS family.</text>
</comment>
<dbReference type="OrthoDB" id="440676at2759"/>
<keyword evidence="2 4" id="KW-0132">Cell division</keyword>
<dbReference type="AlphaFoldDB" id="A0A4P9Y556"/>
<keyword evidence="3 4" id="KW-0131">Cell cycle</keyword>
<accession>A0A4P9Y556</accession>
<dbReference type="PRINTS" id="PR00296">
    <property type="entry name" value="CYCLINKINASE"/>
</dbReference>
<sequence>IEQYGEEIHYADRYHDDDHEYRHVMLPKPMRKFLPEKPYLMTPREWRSLGIRQSIGWHHYHIHKPEPHVFLFCRERDYQTKYPN</sequence>
<dbReference type="Proteomes" id="UP000267251">
    <property type="component" value="Unassembled WGS sequence"/>
</dbReference>
<feature type="non-terminal residue" evidence="5">
    <location>
        <position position="84"/>
    </location>
</feature>
<dbReference type="InterPro" id="IPR036858">
    <property type="entry name" value="Cyclin-dep_kinase_reg-sub_sf"/>
</dbReference>
<dbReference type="PANTHER" id="PTHR23415">
    <property type="entry name" value="CYCLIN-DEPENDENT KINASES REGULATORY SUBUNIT/60S RIBOSOME SUBUNIT BIOGENESIS PROTEIN NIP7"/>
    <property type="match status" value="1"/>
</dbReference>
<dbReference type="SMART" id="SM01084">
    <property type="entry name" value="CKS"/>
    <property type="match status" value="1"/>
</dbReference>
<evidence type="ECO:0000313" key="5">
    <source>
        <dbReference type="EMBL" id="RKP14097.1"/>
    </source>
</evidence>
<protein>
    <recommendedName>
        <fullName evidence="4">Cyclin-dependent kinases regulatory subunit</fullName>
    </recommendedName>
</protein>
<dbReference type="Gene3D" id="3.30.170.10">
    <property type="entry name" value="Cyclin-dependent kinase, regulatory subunit"/>
    <property type="match status" value="1"/>
</dbReference>
<dbReference type="GO" id="GO:0051301">
    <property type="term" value="P:cell division"/>
    <property type="evidence" value="ECO:0007669"/>
    <property type="project" value="UniProtKB-UniRule"/>
</dbReference>
<name>A0A4P9Y556_9FUNG</name>
<dbReference type="EMBL" id="KZ987886">
    <property type="protein sequence ID" value="RKP14097.1"/>
    <property type="molecule type" value="Genomic_DNA"/>
</dbReference>
<dbReference type="SUPFAM" id="SSF55637">
    <property type="entry name" value="Cell cycle regulatory proteins"/>
    <property type="match status" value="1"/>
</dbReference>
<dbReference type="InterPro" id="IPR000789">
    <property type="entry name" value="Cyclin-dep_kinase_reg-sub"/>
</dbReference>
<proteinExistence type="inferred from homology"/>
<evidence type="ECO:0000256" key="3">
    <source>
        <dbReference type="ARBA" id="ARBA00023306"/>
    </source>
</evidence>
<evidence type="ECO:0000256" key="4">
    <source>
        <dbReference type="RuleBase" id="RU311113"/>
    </source>
</evidence>
<keyword evidence="6" id="KW-1185">Reference proteome</keyword>
<dbReference type="GO" id="GO:0016538">
    <property type="term" value="F:cyclin-dependent protein serine/threonine kinase regulator activity"/>
    <property type="evidence" value="ECO:0007669"/>
    <property type="project" value="InterPro"/>
</dbReference>
<reference evidence="6" key="1">
    <citation type="journal article" date="2018" name="Nat. Microbiol.">
        <title>Leveraging single-cell genomics to expand the fungal tree of life.</title>
        <authorList>
            <person name="Ahrendt S.R."/>
            <person name="Quandt C.A."/>
            <person name="Ciobanu D."/>
            <person name="Clum A."/>
            <person name="Salamov A."/>
            <person name="Andreopoulos B."/>
            <person name="Cheng J.F."/>
            <person name="Woyke T."/>
            <person name="Pelin A."/>
            <person name="Henrissat B."/>
            <person name="Reynolds N.K."/>
            <person name="Benny G.L."/>
            <person name="Smith M.E."/>
            <person name="James T.Y."/>
            <person name="Grigoriev I.V."/>
        </authorList>
    </citation>
    <scope>NUCLEOTIDE SEQUENCE [LARGE SCALE GENOMIC DNA]</scope>
</reference>
<comment type="function">
    <text evidence="4">Binds to the catalytic subunit of the cyclin dependent kinases and is essential for their biological function.</text>
</comment>